<evidence type="ECO:0000313" key="13">
    <source>
        <dbReference type="Proteomes" id="UP000188320"/>
    </source>
</evidence>
<dbReference type="GO" id="GO:0005654">
    <property type="term" value="C:nucleoplasm"/>
    <property type="evidence" value="ECO:0007669"/>
    <property type="project" value="TreeGrafter"/>
</dbReference>
<evidence type="ECO:0000256" key="9">
    <source>
        <dbReference type="PROSITE-ProRule" id="PRU00042"/>
    </source>
</evidence>
<accession>A0A1R1PT22</accession>
<evidence type="ECO:0000256" key="2">
    <source>
        <dbReference type="ARBA" id="ARBA00022723"/>
    </source>
</evidence>
<proteinExistence type="predicted"/>
<dbReference type="GO" id="GO:0000978">
    <property type="term" value="F:RNA polymerase II cis-regulatory region sequence-specific DNA binding"/>
    <property type="evidence" value="ECO:0007669"/>
    <property type="project" value="TreeGrafter"/>
</dbReference>
<comment type="caution">
    <text evidence="12">The sequence shown here is derived from an EMBL/GenBank/DDBJ whole genome shotgun (WGS) entry which is preliminary data.</text>
</comment>
<keyword evidence="5" id="KW-0862">Zinc</keyword>
<reference evidence="13" key="1">
    <citation type="submission" date="2017-01" db="EMBL/GenBank/DDBJ databases">
        <authorList>
            <person name="Wang Y."/>
            <person name="White M."/>
            <person name="Kvist S."/>
            <person name="Moncalvo J.-M."/>
        </authorList>
    </citation>
    <scope>NUCLEOTIDE SEQUENCE [LARGE SCALE GENOMIC DNA]</scope>
    <source>
        <strain evidence="13">COL-18-3</strain>
    </source>
</reference>
<feature type="region of interest" description="Disordered" evidence="10">
    <location>
        <begin position="173"/>
        <end position="195"/>
    </location>
</feature>
<evidence type="ECO:0000256" key="6">
    <source>
        <dbReference type="ARBA" id="ARBA00023015"/>
    </source>
</evidence>
<feature type="region of interest" description="Disordered" evidence="10">
    <location>
        <begin position="1"/>
        <end position="30"/>
    </location>
</feature>
<keyword evidence="3" id="KW-0677">Repeat</keyword>
<evidence type="ECO:0000313" key="12">
    <source>
        <dbReference type="EMBL" id="OMH84101.1"/>
    </source>
</evidence>
<evidence type="ECO:0000256" key="8">
    <source>
        <dbReference type="ARBA" id="ARBA00023242"/>
    </source>
</evidence>
<dbReference type="OrthoDB" id="6077919at2759"/>
<evidence type="ECO:0000256" key="7">
    <source>
        <dbReference type="ARBA" id="ARBA00023163"/>
    </source>
</evidence>
<feature type="domain" description="C2H2-type" evidence="11">
    <location>
        <begin position="290"/>
        <end position="319"/>
    </location>
</feature>
<evidence type="ECO:0000256" key="5">
    <source>
        <dbReference type="ARBA" id="ARBA00022833"/>
    </source>
</evidence>
<dbReference type="SUPFAM" id="SSF57667">
    <property type="entry name" value="beta-beta-alpha zinc fingers"/>
    <property type="match status" value="1"/>
</dbReference>
<keyword evidence="2" id="KW-0479">Metal-binding</keyword>
<dbReference type="GO" id="GO:0008270">
    <property type="term" value="F:zinc ion binding"/>
    <property type="evidence" value="ECO:0007669"/>
    <property type="project" value="UniProtKB-KW"/>
</dbReference>
<keyword evidence="13" id="KW-1185">Reference proteome</keyword>
<evidence type="ECO:0000256" key="1">
    <source>
        <dbReference type="ARBA" id="ARBA00004123"/>
    </source>
</evidence>
<dbReference type="Proteomes" id="UP000188320">
    <property type="component" value="Unassembled WGS sequence"/>
</dbReference>
<keyword evidence="6" id="KW-0805">Transcription regulation</keyword>
<organism evidence="12 13">
    <name type="scientific">Zancudomyces culisetae</name>
    <name type="common">Gut fungus</name>
    <name type="synonym">Smittium culisetae</name>
    <dbReference type="NCBI Taxonomy" id="1213189"/>
    <lineage>
        <taxon>Eukaryota</taxon>
        <taxon>Fungi</taxon>
        <taxon>Fungi incertae sedis</taxon>
        <taxon>Zoopagomycota</taxon>
        <taxon>Kickxellomycotina</taxon>
        <taxon>Harpellomycetes</taxon>
        <taxon>Harpellales</taxon>
        <taxon>Legeriomycetaceae</taxon>
        <taxon>Zancudomyces</taxon>
    </lineage>
</organism>
<evidence type="ECO:0000256" key="4">
    <source>
        <dbReference type="ARBA" id="ARBA00022771"/>
    </source>
</evidence>
<feature type="compositionally biased region" description="Polar residues" evidence="10">
    <location>
        <begin position="1"/>
        <end position="10"/>
    </location>
</feature>
<feature type="compositionally biased region" description="Polar residues" evidence="10">
    <location>
        <begin position="173"/>
        <end position="185"/>
    </location>
</feature>
<gene>
    <name evidence="12" type="ORF">AX774_g2371</name>
</gene>
<dbReference type="PANTHER" id="PTHR24399:SF23">
    <property type="entry name" value="C2H2-TYPE DOMAIN-CONTAINING PROTEIN"/>
    <property type="match status" value="1"/>
</dbReference>
<dbReference type="InterPro" id="IPR036236">
    <property type="entry name" value="Znf_C2H2_sf"/>
</dbReference>
<comment type="subcellular location">
    <subcellularLocation>
        <location evidence="1">Nucleus</location>
    </subcellularLocation>
</comment>
<sequence length="625" mass="70832">MSEISLVSNNFDHKDNNESGFTRDPSIKHKSSQVTGVLSTNKGNNIAISPQPSNKYALSDIFSPDAQVHGLTFNELSANSNNHNPRLNLEQVYDSLIFQNGYSVNNSSTKDTKLSENVNLYTCPLIISDLDILGVQQVDDCSRNSSITQNTSTFQRNSNTTDGMMLLKNVHDSTNNENKTSTKMNSQEEHNDKTSATINNVSKDQSSMNESMFEMNSTNNKDVHNSSAEVELLGCKSSMEILQNTVDYTDFFSLKEDSTKKYKCTYCTKRFSRPSSLKTHTYVHTGERPFPCDYPGCKKRFSVLSNLRRHSRVHNNPKKLLKILERSLSTAYKDEKKKVEMPRTVTNLVNSDHRDDRILRDISNAYLYGNRPVVSPDNMQTLAYTNTIPSITSIMEPQPQTQLQMQLQPLLQLQHQSQIQPQSQPQLQFQPQAQPQAQLQPLLQPHLQPKIMYNDLGLIFSEDQGMNSNQSLPYENQNVAYTRLYPSESHYRNIPAPQMHGFPLGTTFKHVQDLARINNSSHSLNVLPTSLPSDYDNLYDGNNAIQNHRSKRNAINFPEVAMLENLSNQEHDIFNEGVCNTNSGMNTSDTKLDLSKLYPINSSEYLDESAHIDQAFLYPSKSLQF</sequence>
<dbReference type="PROSITE" id="PS00028">
    <property type="entry name" value="ZINC_FINGER_C2H2_1"/>
    <property type="match status" value="2"/>
</dbReference>
<evidence type="ECO:0000256" key="10">
    <source>
        <dbReference type="SAM" id="MobiDB-lite"/>
    </source>
</evidence>
<name>A0A1R1PT22_ZANCU</name>
<keyword evidence="8" id="KW-0539">Nucleus</keyword>
<feature type="region of interest" description="Disordered" evidence="10">
    <location>
        <begin position="416"/>
        <end position="436"/>
    </location>
</feature>
<dbReference type="InterPro" id="IPR013087">
    <property type="entry name" value="Znf_C2H2_type"/>
</dbReference>
<keyword evidence="7" id="KW-0804">Transcription</keyword>
<dbReference type="Pfam" id="PF00096">
    <property type="entry name" value="zf-C2H2"/>
    <property type="match status" value="2"/>
</dbReference>
<keyword evidence="4 9" id="KW-0863">Zinc-finger</keyword>
<evidence type="ECO:0000256" key="3">
    <source>
        <dbReference type="ARBA" id="ARBA00022737"/>
    </source>
</evidence>
<dbReference type="PROSITE" id="PS50157">
    <property type="entry name" value="ZINC_FINGER_C2H2_2"/>
    <property type="match status" value="2"/>
</dbReference>
<dbReference type="EMBL" id="LSSK01000250">
    <property type="protein sequence ID" value="OMH84101.1"/>
    <property type="molecule type" value="Genomic_DNA"/>
</dbReference>
<dbReference type="GO" id="GO:0001227">
    <property type="term" value="F:DNA-binding transcription repressor activity, RNA polymerase II-specific"/>
    <property type="evidence" value="ECO:0007669"/>
    <property type="project" value="TreeGrafter"/>
</dbReference>
<protein>
    <submittedName>
        <fullName evidence="12">Zinc finger protein</fullName>
    </submittedName>
</protein>
<dbReference type="AlphaFoldDB" id="A0A1R1PT22"/>
<dbReference type="FunFam" id="3.30.160.60:FF:001102">
    <property type="entry name" value="Transcription factor IIIA"/>
    <property type="match status" value="1"/>
</dbReference>
<dbReference type="Gene3D" id="3.30.160.60">
    <property type="entry name" value="Classic Zinc Finger"/>
    <property type="match status" value="2"/>
</dbReference>
<dbReference type="SMART" id="SM00355">
    <property type="entry name" value="ZnF_C2H2"/>
    <property type="match status" value="2"/>
</dbReference>
<feature type="domain" description="C2H2-type" evidence="11">
    <location>
        <begin position="262"/>
        <end position="289"/>
    </location>
</feature>
<evidence type="ECO:0000259" key="11">
    <source>
        <dbReference type="PROSITE" id="PS50157"/>
    </source>
</evidence>
<dbReference type="PANTHER" id="PTHR24399">
    <property type="entry name" value="ZINC FINGER AND BTB DOMAIN-CONTAINING"/>
    <property type="match status" value="1"/>
</dbReference>